<dbReference type="OrthoDB" id="182039at2"/>
<evidence type="ECO:0000313" key="3">
    <source>
        <dbReference type="EMBL" id="TLQ01110.1"/>
    </source>
</evidence>
<gene>
    <name evidence="3" type="ORF">FEF26_01335</name>
</gene>
<name>A0A5R9BLT4_9MICC</name>
<reference evidence="3 4" key="1">
    <citation type="submission" date="2019-05" db="EMBL/GenBank/DDBJ databases">
        <title>Nesterenkonia sp. GY074 isolated from the Southern Atlantic Ocean.</title>
        <authorList>
            <person name="Zhang G."/>
        </authorList>
    </citation>
    <scope>NUCLEOTIDE SEQUENCE [LARGE SCALE GENOMIC DNA]</scope>
    <source>
        <strain evidence="3 4">GY074</strain>
    </source>
</reference>
<dbReference type="NCBIfam" id="NF005450">
    <property type="entry name" value="PRK07042.1"/>
    <property type="match status" value="1"/>
</dbReference>
<dbReference type="Proteomes" id="UP000310458">
    <property type="component" value="Unassembled WGS sequence"/>
</dbReference>
<accession>A0A5R9BLT4</accession>
<keyword evidence="3" id="KW-0378">Hydrolase</keyword>
<dbReference type="EMBL" id="VAVZ01000002">
    <property type="protein sequence ID" value="TLQ01110.1"/>
    <property type="molecule type" value="Genomic_DNA"/>
</dbReference>
<dbReference type="InterPro" id="IPR000120">
    <property type="entry name" value="Amidase"/>
</dbReference>
<dbReference type="SUPFAM" id="SSF75304">
    <property type="entry name" value="Amidase signature (AS) enzymes"/>
    <property type="match status" value="1"/>
</dbReference>
<dbReference type="PANTHER" id="PTHR11895:SF7">
    <property type="entry name" value="GLUTAMYL-TRNA(GLN) AMIDOTRANSFERASE SUBUNIT A, MITOCHONDRIAL"/>
    <property type="match status" value="1"/>
</dbReference>
<organism evidence="3 4">
    <name type="scientific">Nesterenkonia salmonea</name>
    <dbReference type="NCBI Taxonomy" id="1804987"/>
    <lineage>
        <taxon>Bacteria</taxon>
        <taxon>Bacillati</taxon>
        <taxon>Actinomycetota</taxon>
        <taxon>Actinomycetes</taxon>
        <taxon>Micrococcales</taxon>
        <taxon>Micrococcaceae</taxon>
        <taxon>Nesterenkonia</taxon>
    </lineage>
</organism>
<keyword evidence="4" id="KW-1185">Reference proteome</keyword>
<evidence type="ECO:0000313" key="4">
    <source>
        <dbReference type="Proteomes" id="UP000310458"/>
    </source>
</evidence>
<dbReference type="AlphaFoldDB" id="A0A5R9BLT4"/>
<dbReference type="GO" id="GO:0004040">
    <property type="term" value="F:amidase activity"/>
    <property type="evidence" value="ECO:0007669"/>
    <property type="project" value="UniProtKB-EC"/>
</dbReference>
<dbReference type="InterPro" id="IPR023631">
    <property type="entry name" value="Amidase_dom"/>
</dbReference>
<evidence type="ECO:0000259" key="2">
    <source>
        <dbReference type="Pfam" id="PF01425"/>
    </source>
</evidence>
<protein>
    <submittedName>
        <fullName evidence="3">Amidase</fullName>
        <ecNumber evidence="3">3.5.1.4</ecNumber>
    </submittedName>
</protein>
<comment type="caution">
    <text evidence="3">The sequence shown here is derived from an EMBL/GenBank/DDBJ whole genome shotgun (WGS) entry which is preliminary data.</text>
</comment>
<proteinExistence type="inferred from homology"/>
<dbReference type="EC" id="3.5.1.4" evidence="3"/>
<dbReference type="Pfam" id="PF01425">
    <property type="entry name" value="Amidase"/>
    <property type="match status" value="1"/>
</dbReference>
<evidence type="ECO:0000256" key="1">
    <source>
        <dbReference type="ARBA" id="ARBA00009199"/>
    </source>
</evidence>
<dbReference type="InterPro" id="IPR036928">
    <property type="entry name" value="AS_sf"/>
</dbReference>
<comment type="similarity">
    <text evidence="1">Belongs to the amidase family.</text>
</comment>
<sequence length="478" mass="50601">MFLSTERVCVHDLPDLDASQLAAGYAAGEVDPVDVVTACLARMDEAEPVIHAMYDRYDDAALVSAEAARTRWAKGEPLSPLDGIPVTLKENQQIAGRPTPWGSATTVLAPAEHNSPVAERILGSGACFLGRTTMPELGMLSSGVSSLHPTTRNPWNPEWSPGGSSAGAGAASAAGYAPVNIGSDIGGSVRLPASWCGIAGFKPTYARIPVDPPYPGRTIGPMGRRVRDLARTMAVVSGDHPADPWSLPKDNTDWSNLDLNIAKLRVGVVLDVGDGAPVNPEVAAVVVRAAEVFAAAGAEVVDIPPYLRPGTVDLIDRFWRAGHYRKYQNMNAEQRAKMLPFIEEWCSGAASITAEQALEAHDAQISLARAVLTATQDVDIILSPVSPDAAFPAEWPMPSNDVNDPMSHIHFCVGYNFSGMPAASVNGGFTQSGSPIGLQIAAGRHQDITALAAADFFEAERPDDAIRPWPQITAPVAH</sequence>
<dbReference type="Gene3D" id="3.90.1300.10">
    <property type="entry name" value="Amidase signature (AS) domain"/>
    <property type="match status" value="1"/>
</dbReference>
<dbReference type="PANTHER" id="PTHR11895">
    <property type="entry name" value="TRANSAMIDASE"/>
    <property type="match status" value="1"/>
</dbReference>
<feature type="domain" description="Amidase" evidence="2">
    <location>
        <begin position="34"/>
        <end position="449"/>
    </location>
</feature>